<dbReference type="PROSITE" id="PS50297">
    <property type="entry name" value="ANK_REP_REGION"/>
    <property type="match status" value="2"/>
</dbReference>
<evidence type="ECO:0000313" key="7">
    <source>
        <dbReference type="EMBL" id="VUC35734.1"/>
    </source>
</evidence>
<dbReference type="EMBL" id="CABFNS010000919">
    <property type="protein sequence ID" value="VUC35734.1"/>
    <property type="molecule type" value="Genomic_DNA"/>
</dbReference>
<feature type="chain" id="PRO_5047194584" evidence="6">
    <location>
        <begin position="27"/>
        <end position="1766"/>
    </location>
</feature>
<protein>
    <submittedName>
        <fullName evidence="7">Uncharacterized protein</fullName>
    </submittedName>
</protein>
<dbReference type="SUPFAM" id="SSF48403">
    <property type="entry name" value="Ankyrin repeat"/>
    <property type="match status" value="2"/>
</dbReference>
<feature type="compositionally biased region" description="Basic and acidic residues" evidence="4">
    <location>
        <begin position="246"/>
        <end position="259"/>
    </location>
</feature>
<feature type="signal peptide" evidence="6">
    <location>
        <begin position="1"/>
        <end position="26"/>
    </location>
</feature>
<feature type="transmembrane region" description="Helical" evidence="5">
    <location>
        <begin position="332"/>
        <end position="350"/>
    </location>
</feature>
<organism evidence="7 8">
    <name type="scientific">Bionectria ochroleuca</name>
    <name type="common">Gliocladium roseum</name>
    <dbReference type="NCBI Taxonomy" id="29856"/>
    <lineage>
        <taxon>Eukaryota</taxon>
        <taxon>Fungi</taxon>
        <taxon>Dikarya</taxon>
        <taxon>Ascomycota</taxon>
        <taxon>Pezizomycotina</taxon>
        <taxon>Sordariomycetes</taxon>
        <taxon>Hypocreomycetidae</taxon>
        <taxon>Hypocreales</taxon>
        <taxon>Bionectriaceae</taxon>
        <taxon>Clonostachys</taxon>
    </lineage>
</organism>
<feature type="repeat" description="ANK" evidence="3">
    <location>
        <begin position="1190"/>
        <end position="1222"/>
    </location>
</feature>
<keyword evidence="8" id="KW-1185">Reference proteome</keyword>
<feature type="region of interest" description="Disordered" evidence="4">
    <location>
        <begin position="245"/>
        <end position="265"/>
    </location>
</feature>
<feature type="transmembrane region" description="Helical" evidence="5">
    <location>
        <begin position="66"/>
        <end position="85"/>
    </location>
</feature>
<dbReference type="InterPro" id="IPR002110">
    <property type="entry name" value="Ankyrin_rpt"/>
</dbReference>
<gene>
    <name evidence="7" type="ORF">CLO192961_LOCUS426820</name>
</gene>
<evidence type="ECO:0000256" key="6">
    <source>
        <dbReference type="SAM" id="SignalP"/>
    </source>
</evidence>
<evidence type="ECO:0000256" key="4">
    <source>
        <dbReference type="SAM" id="MobiDB-lite"/>
    </source>
</evidence>
<dbReference type="InterPro" id="IPR036770">
    <property type="entry name" value="Ankyrin_rpt-contain_sf"/>
</dbReference>
<accession>A0ABY6UYJ7</accession>
<sequence length="1766" mass="198725">MFRSAPATQGVRLLFLVVVLADTVVAADDAEFAFNLLSDVAPVLALFGEQFAKQFMSESLTWFDHLVFAMVPLGILTAITGAIRVHGPRVARSFIGRARESRAVAEIEIMSSTSEEVCELFNGNSIVRAMGKPKITQLLVFPKRYFDLEEEYRKFDNSLRYTKLESTAEMPGDKSCGIHSLETAEEKTIMTRKSMSYLIICALSNLADDFNHVEYQSRSAAWVQEHLNKLLELFRWRRGSANTDVENTHKRAKSSRDEAETVLPGPPNLQLNLSSDFSDQGMLKKGHEIVLAAIAAVILQTGLIALAAVTAYRLSTGSSSLMESKPYGFPCYLAGSVLLSLGTGICSIIVEHSTIEHCWEVSQDDETEERRPRLIWLQQNQTVNDQAFDGFVILAGAKRRVITSRRRNPLDIPQSNHENKEHIPSSEGVNRITEKANKMFWQWLTVGAALSAGLGFTAQFMGLRGLGFPCSIAQIGAIFLMALVRAGVRRRLGRIPTHHSAFKGHELDLLATQIVFSSKLRQFSWLKRERHNSSEWQQLPSKFCCWEVITPKFAKTEPFVFHGYEKNDINPPLGTLSSQQLVRVRERLGDLCKWTSKSSEGSLLLAQSIELFLNTFFPPASHQEEGGEGEKQIDSLDWWIEASRPTLDGERDTKDVVHIPINREKDGSKWRVEIGKIDSLLSLWMATIVARRSDDTNSTNDLRAFPKHSNQAKADWRRIRAGHDLSYSFYRIIGNNLTNSILKRDISWWVDSRVAEQSDSKWKGHGLARNDDVDFVIGFNGISCNGTVIIAAVEVGSKPLIFIDTVGELAMISKATLPTILTQHLFTHFMWTISTRLPKNILNSHPGSDQDEVMIEGAQTFEPSNFAQSWPRIRLNHHRLTEVVALSSARLLPNEVILKLMPRVGPYQEWVKTAACYRELLGTIETDQVDEQDKISVAIVTHTMDFVSFAYEPYDKPASPTVELDEASFAPELDGQLRTIVKKLASPRFSAIMEKLAPVYERQDRLKMFESIFRRYDAWKAAANNLKESKNLDETFAENILGFSQQHCQAFSSTKSRLGLMITHEVMANESSTTVRDIFGRSPFNYLDSYNRIKILSIFGSELKENLGRFCKLVDNLGRNPLQIVAQGGAHVTFEVMFDILSNESKKSVIYASGMDDMTTLHLVSKSGNIDSFNLIAPWIKPLLSKTDLWGRQAIHVAAKYGHDDITAKLLDLGSRPDQVDETGKTPFDYFVETKKGSRTGNVTEQKTTGDSSSDDLSRKGVTLSEEDSALFLKFATKDRNCRYSHGKTLLHSAVEILSESIFKKMVDEMKFDMEAQDDDGQTPLHRAILASATGVAQALIEVYGVCKSTKDTRNNTPLMFAVRKNLRVVAEALLAGSDPCAIDETNVDGQSAIHWANTREMAEFLVEQQCSMLITDKRGRTALHTAIYERREDVALYLLELEPGPEPPSWINNESLLIKVCRHDFPTLIPKILERWPEIINEADKIYGQSPLSWACEENHDKVVEALLANPEIDVNKVASGWRNYTPLHLAVRSNSSKVLKLLLGHKSIRPDVKDASDRTPLRLAADSEHFDLAQQLLVHRGTSFEEIVRYYQEFISDLPSTHIFIPLNVLQRDENKSKVSEAMVQIFNDIMEPNTLEPVKVFTMALKGGAWKKFDFPYCVVAPLGVPELVETLKEQDADFKGLDEDNWSSADYVQRFDRTGELSTIVAHLQNLVRDKTSEAKVPMTLAWADYKEAIQVTPCDSHNDCSKVHGMVYSFTHRENWT</sequence>
<dbReference type="PANTHER" id="PTHR24198:SF165">
    <property type="entry name" value="ANKYRIN REPEAT-CONTAINING PROTEIN-RELATED"/>
    <property type="match status" value="1"/>
</dbReference>
<keyword evidence="2 3" id="KW-0040">ANK repeat</keyword>
<dbReference type="PANTHER" id="PTHR24198">
    <property type="entry name" value="ANKYRIN REPEAT AND PROTEIN KINASE DOMAIN-CONTAINING PROTEIN"/>
    <property type="match status" value="1"/>
</dbReference>
<feature type="transmembrane region" description="Helical" evidence="5">
    <location>
        <begin position="440"/>
        <end position="460"/>
    </location>
</feature>
<evidence type="ECO:0000256" key="3">
    <source>
        <dbReference type="PROSITE-ProRule" id="PRU00023"/>
    </source>
</evidence>
<comment type="caution">
    <text evidence="7">The sequence shown here is derived from an EMBL/GenBank/DDBJ whole genome shotgun (WGS) entry which is preliminary data.</text>
</comment>
<evidence type="ECO:0000313" key="8">
    <source>
        <dbReference type="Proteomes" id="UP000766486"/>
    </source>
</evidence>
<evidence type="ECO:0000256" key="2">
    <source>
        <dbReference type="ARBA" id="ARBA00023043"/>
    </source>
</evidence>
<reference evidence="7 8" key="1">
    <citation type="submission" date="2019-06" db="EMBL/GenBank/DDBJ databases">
        <authorList>
            <person name="Broberg M."/>
        </authorList>
    </citation>
    <scope>NUCLEOTIDE SEQUENCE [LARGE SCALE GENOMIC DNA]</scope>
</reference>
<keyword evidence="5" id="KW-1133">Transmembrane helix</keyword>
<evidence type="ECO:0000256" key="1">
    <source>
        <dbReference type="ARBA" id="ARBA00022737"/>
    </source>
</evidence>
<dbReference type="Gene3D" id="1.25.40.20">
    <property type="entry name" value="Ankyrin repeat-containing domain"/>
    <property type="match status" value="3"/>
</dbReference>
<keyword evidence="5" id="KW-0812">Transmembrane</keyword>
<name>A0ABY6UYJ7_BIOOC</name>
<feature type="repeat" description="ANK" evidence="3">
    <location>
        <begin position="1524"/>
        <end position="1545"/>
    </location>
</feature>
<keyword evidence="5" id="KW-0472">Membrane</keyword>
<feature type="transmembrane region" description="Helical" evidence="5">
    <location>
        <begin position="289"/>
        <end position="312"/>
    </location>
</feature>
<keyword evidence="6" id="KW-0732">Signal</keyword>
<dbReference type="SMART" id="SM00248">
    <property type="entry name" value="ANK"/>
    <property type="match status" value="9"/>
</dbReference>
<evidence type="ECO:0000256" key="5">
    <source>
        <dbReference type="SAM" id="Phobius"/>
    </source>
</evidence>
<keyword evidence="1" id="KW-0677">Repeat</keyword>
<dbReference type="Pfam" id="PF12796">
    <property type="entry name" value="Ank_2"/>
    <property type="match status" value="2"/>
</dbReference>
<feature type="region of interest" description="Disordered" evidence="4">
    <location>
        <begin position="1239"/>
        <end position="1261"/>
    </location>
</feature>
<proteinExistence type="predicted"/>
<dbReference type="Pfam" id="PF13606">
    <property type="entry name" value="Ank_3"/>
    <property type="match status" value="1"/>
</dbReference>
<dbReference type="Proteomes" id="UP000766486">
    <property type="component" value="Unassembled WGS sequence"/>
</dbReference>
<dbReference type="PROSITE" id="PS50088">
    <property type="entry name" value="ANK_REPEAT"/>
    <property type="match status" value="2"/>
</dbReference>
<feature type="compositionally biased region" description="Polar residues" evidence="4">
    <location>
        <begin position="1239"/>
        <end position="1252"/>
    </location>
</feature>